<dbReference type="InterPro" id="IPR028090">
    <property type="entry name" value="JAB_dom_prok"/>
</dbReference>
<feature type="domain" description="MPN" evidence="6">
    <location>
        <begin position="1"/>
        <end position="124"/>
    </location>
</feature>
<dbReference type="PANTHER" id="PTHR34858">
    <property type="entry name" value="CYSO-CYSTEINE PEPTIDASE"/>
    <property type="match status" value="1"/>
</dbReference>
<dbReference type="InterPro" id="IPR000555">
    <property type="entry name" value="JAMM/MPN+_dom"/>
</dbReference>
<protein>
    <recommendedName>
        <fullName evidence="6">MPN domain-containing protein</fullName>
    </recommendedName>
</protein>
<evidence type="ECO:0000256" key="2">
    <source>
        <dbReference type="ARBA" id="ARBA00022723"/>
    </source>
</evidence>
<keyword evidence="1" id="KW-0645">Protease</keyword>
<evidence type="ECO:0000256" key="4">
    <source>
        <dbReference type="ARBA" id="ARBA00022833"/>
    </source>
</evidence>
<dbReference type="EMBL" id="LAZR01008563">
    <property type="protein sequence ID" value="KKM77981.1"/>
    <property type="molecule type" value="Genomic_DNA"/>
</dbReference>
<dbReference type="AlphaFoldDB" id="A0A0F9KT86"/>
<evidence type="ECO:0000256" key="3">
    <source>
        <dbReference type="ARBA" id="ARBA00022801"/>
    </source>
</evidence>
<dbReference type="Pfam" id="PF14464">
    <property type="entry name" value="Prok-JAB"/>
    <property type="match status" value="1"/>
</dbReference>
<reference evidence="7" key="1">
    <citation type="journal article" date="2015" name="Nature">
        <title>Complex archaea that bridge the gap between prokaryotes and eukaryotes.</title>
        <authorList>
            <person name="Spang A."/>
            <person name="Saw J.H."/>
            <person name="Jorgensen S.L."/>
            <person name="Zaremba-Niedzwiedzka K."/>
            <person name="Martijn J."/>
            <person name="Lind A.E."/>
            <person name="van Eijk R."/>
            <person name="Schleper C."/>
            <person name="Guy L."/>
            <person name="Ettema T.J."/>
        </authorList>
    </citation>
    <scope>NUCLEOTIDE SEQUENCE</scope>
</reference>
<name>A0A0F9KT86_9ZZZZ</name>
<keyword evidence="5" id="KW-0482">Metalloprotease</keyword>
<accession>A0A0F9KT86</accession>
<dbReference type="PROSITE" id="PS50249">
    <property type="entry name" value="MPN"/>
    <property type="match status" value="1"/>
</dbReference>
<dbReference type="GO" id="GO:0008270">
    <property type="term" value="F:zinc ion binding"/>
    <property type="evidence" value="ECO:0007669"/>
    <property type="project" value="TreeGrafter"/>
</dbReference>
<evidence type="ECO:0000256" key="5">
    <source>
        <dbReference type="ARBA" id="ARBA00023049"/>
    </source>
</evidence>
<dbReference type="PANTHER" id="PTHR34858:SF1">
    <property type="entry name" value="CYSO-CYSTEINE PEPTIDASE"/>
    <property type="match status" value="1"/>
</dbReference>
<comment type="caution">
    <text evidence="7">The sequence shown here is derived from an EMBL/GenBank/DDBJ whole genome shotgun (WGS) entry which is preliminary data.</text>
</comment>
<keyword evidence="3" id="KW-0378">Hydrolase</keyword>
<evidence type="ECO:0000259" key="6">
    <source>
        <dbReference type="PROSITE" id="PS50249"/>
    </source>
</evidence>
<dbReference type="SMART" id="SM00232">
    <property type="entry name" value="JAB_MPN"/>
    <property type="match status" value="1"/>
</dbReference>
<sequence length="134" mass="14546">MKVRPGALDSILDHARRSLPRECCGVLLSAGDESRVVREAIPALNVSEEPTRRYALGPRAHLRAVEMELRGDARIAGYYHSHPDGGCRPSQWDIDQAVPGVRYLIVGLAGGTAECGAWRMEAGRVVSEPVEASE</sequence>
<gene>
    <name evidence="7" type="ORF">LCGC14_1364540</name>
</gene>
<proteinExistence type="predicted"/>
<dbReference type="InterPro" id="IPR051929">
    <property type="entry name" value="VirAsm_ModProt"/>
</dbReference>
<dbReference type="InterPro" id="IPR037518">
    <property type="entry name" value="MPN"/>
</dbReference>
<evidence type="ECO:0000256" key="1">
    <source>
        <dbReference type="ARBA" id="ARBA00022670"/>
    </source>
</evidence>
<keyword evidence="4" id="KW-0862">Zinc</keyword>
<dbReference type="SUPFAM" id="SSF102712">
    <property type="entry name" value="JAB1/MPN domain"/>
    <property type="match status" value="1"/>
</dbReference>
<organism evidence="7">
    <name type="scientific">marine sediment metagenome</name>
    <dbReference type="NCBI Taxonomy" id="412755"/>
    <lineage>
        <taxon>unclassified sequences</taxon>
        <taxon>metagenomes</taxon>
        <taxon>ecological metagenomes</taxon>
    </lineage>
</organism>
<keyword evidence="2" id="KW-0479">Metal-binding</keyword>
<dbReference type="Gene3D" id="3.40.140.10">
    <property type="entry name" value="Cytidine Deaminase, domain 2"/>
    <property type="match status" value="1"/>
</dbReference>
<dbReference type="GO" id="GO:0006508">
    <property type="term" value="P:proteolysis"/>
    <property type="evidence" value="ECO:0007669"/>
    <property type="project" value="UniProtKB-KW"/>
</dbReference>
<dbReference type="CDD" id="cd08070">
    <property type="entry name" value="MPN_like"/>
    <property type="match status" value="1"/>
</dbReference>
<dbReference type="GO" id="GO:0008235">
    <property type="term" value="F:metalloexopeptidase activity"/>
    <property type="evidence" value="ECO:0007669"/>
    <property type="project" value="TreeGrafter"/>
</dbReference>
<evidence type="ECO:0000313" key="7">
    <source>
        <dbReference type="EMBL" id="KKM77981.1"/>
    </source>
</evidence>